<comment type="caution">
    <text evidence="5">The sequence shown here is derived from an EMBL/GenBank/DDBJ whole genome shotgun (WGS) entry which is preliminary data.</text>
</comment>
<dbReference type="InterPro" id="IPR011711">
    <property type="entry name" value="GntR_C"/>
</dbReference>
<evidence type="ECO:0000256" key="1">
    <source>
        <dbReference type="ARBA" id="ARBA00023015"/>
    </source>
</evidence>
<proteinExistence type="predicted"/>
<keyword evidence="2" id="KW-0238">DNA-binding</keyword>
<dbReference type="Proteomes" id="UP000075787">
    <property type="component" value="Unassembled WGS sequence"/>
</dbReference>
<evidence type="ECO:0000313" key="5">
    <source>
        <dbReference type="EMBL" id="KYO49889.1"/>
    </source>
</evidence>
<dbReference type="SUPFAM" id="SSF46785">
    <property type="entry name" value="Winged helix' DNA-binding domain"/>
    <property type="match status" value="1"/>
</dbReference>
<protein>
    <submittedName>
        <fullName evidence="5">GntR family transcriptional regulator</fullName>
    </submittedName>
</protein>
<dbReference type="OMA" id="EQLCIYR"/>
<dbReference type="GeneID" id="97240477"/>
<accession>A0A162JU53</accession>
<dbReference type="EMBL" id="LPZR01000213">
    <property type="protein sequence ID" value="KYO49889.1"/>
    <property type="molecule type" value="Genomic_DNA"/>
</dbReference>
<evidence type="ECO:0000313" key="6">
    <source>
        <dbReference type="Proteomes" id="UP000075787"/>
    </source>
</evidence>
<feature type="domain" description="HTH gntR-type" evidence="4">
    <location>
        <begin position="11"/>
        <end position="77"/>
    </location>
</feature>
<dbReference type="PANTHER" id="PTHR43537">
    <property type="entry name" value="TRANSCRIPTIONAL REGULATOR, GNTR FAMILY"/>
    <property type="match status" value="1"/>
</dbReference>
<dbReference type="InterPro" id="IPR000524">
    <property type="entry name" value="Tscrpt_reg_HTH_GntR"/>
</dbReference>
<dbReference type="PROSITE" id="PS50949">
    <property type="entry name" value="HTH_GNTR"/>
    <property type="match status" value="1"/>
</dbReference>
<sequence length="235" mass="26032">MTATRDRSPSLTQTQSVYQSLRDAILGVELRPGEAISERWLEGRLAASRTPVRSALVRLEGEGLVQRQGRGYVVTPIDIGEIEQAYVFRETIETTVVRLAAARADALDLSGIEPLILPEVRDTSSDEWFDIGIAFHVELARLAGNAFFVRAIDDVMTRIARGRWLEIWSTGGRERAFIEHERIVELVKAGDGEAAAAAIQSHVRHGRDRLLDALKTQRRGFAVRGFAVLDGTEAD</sequence>
<reference evidence="5 6" key="1">
    <citation type="submission" date="2015-12" db="EMBL/GenBank/DDBJ databases">
        <title>Genome sequence of Tistrella mobilis MCCC 1A02139.</title>
        <authorList>
            <person name="Lu L."/>
            <person name="Lai Q."/>
            <person name="Shao Z."/>
            <person name="Qian P."/>
        </authorList>
    </citation>
    <scope>NUCLEOTIDE SEQUENCE [LARGE SCALE GENOMIC DNA]</scope>
    <source>
        <strain evidence="5 6">MCCC 1A02139</strain>
    </source>
</reference>
<name>A0A162JU53_9PROT</name>
<dbReference type="InterPro" id="IPR008920">
    <property type="entry name" value="TF_FadR/GntR_C"/>
</dbReference>
<dbReference type="SUPFAM" id="SSF48008">
    <property type="entry name" value="GntR ligand-binding domain-like"/>
    <property type="match status" value="1"/>
</dbReference>
<dbReference type="InterPro" id="IPR036388">
    <property type="entry name" value="WH-like_DNA-bd_sf"/>
</dbReference>
<evidence type="ECO:0000256" key="3">
    <source>
        <dbReference type="ARBA" id="ARBA00023163"/>
    </source>
</evidence>
<organism evidence="5 6">
    <name type="scientific">Tistrella mobilis</name>
    <dbReference type="NCBI Taxonomy" id="171437"/>
    <lineage>
        <taxon>Bacteria</taxon>
        <taxon>Pseudomonadati</taxon>
        <taxon>Pseudomonadota</taxon>
        <taxon>Alphaproteobacteria</taxon>
        <taxon>Geminicoccales</taxon>
        <taxon>Geminicoccaceae</taxon>
        <taxon>Tistrella</taxon>
    </lineage>
</organism>
<dbReference type="InterPro" id="IPR036390">
    <property type="entry name" value="WH_DNA-bd_sf"/>
</dbReference>
<evidence type="ECO:0000259" key="4">
    <source>
        <dbReference type="PROSITE" id="PS50949"/>
    </source>
</evidence>
<dbReference type="SMART" id="SM00345">
    <property type="entry name" value="HTH_GNTR"/>
    <property type="match status" value="1"/>
</dbReference>
<dbReference type="Gene3D" id="1.20.120.530">
    <property type="entry name" value="GntR ligand-binding domain-like"/>
    <property type="match status" value="1"/>
</dbReference>
<dbReference type="Pfam" id="PF07729">
    <property type="entry name" value="FCD"/>
    <property type="match status" value="1"/>
</dbReference>
<dbReference type="SMART" id="SM00895">
    <property type="entry name" value="FCD"/>
    <property type="match status" value="1"/>
</dbReference>
<dbReference type="PANTHER" id="PTHR43537:SF45">
    <property type="entry name" value="GNTR FAMILY REGULATORY PROTEIN"/>
    <property type="match status" value="1"/>
</dbReference>
<keyword evidence="3" id="KW-0804">Transcription</keyword>
<dbReference type="CDD" id="cd07377">
    <property type="entry name" value="WHTH_GntR"/>
    <property type="match status" value="1"/>
</dbReference>
<dbReference type="GO" id="GO:0003700">
    <property type="term" value="F:DNA-binding transcription factor activity"/>
    <property type="evidence" value="ECO:0007669"/>
    <property type="project" value="InterPro"/>
</dbReference>
<gene>
    <name evidence="5" type="ORF">AUP44_15260</name>
</gene>
<dbReference type="RefSeq" id="WP_014744182.1">
    <property type="nucleotide sequence ID" value="NZ_CP121013.1"/>
</dbReference>
<keyword evidence="1" id="KW-0805">Transcription regulation</keyword>
<dbReference type="GO" id="GO:0003677">
    <property type="term" value="F:DNA binding"/>
    <property type="evidence" value="ECO:0007669"/>
    <property type="project" value="UniProtKB-KW"/>
</dbReference>
<dbReference type="AlphaFoldDB" id="A0A162JU53"/>
<dbReference type="Gene3D" id="1.10.10.10">
    <property type="entry name" value="Winged helix-like DNA-binding domain superfamily/Winged helix DNA-binding domain"/>
    <property type="match status" value="1"/>
</dbReference>
<evidence type="ECO:0000256" key="2">
    <source>
        <dbReference type="ARBA" id="ARBA00023125"/>
    </source>
</evidence>
<dbReference type="Pfam" id="PF00392">
    <property type="entry name" value="GntR"/>
    <property type="match status" value="1"/>
</dbReference>